<dbReference type="GO" id="GO:0005840">
    <property type="term" value="C:ribosome"/>
    <property type="evidence" value="ECO:0007669"/>
    <property type="project" value="UniProtKB-KW"/>
</dbReference>
<dbReference type="InterPro" id="IPR016180">
    <property type="entry name" value="Ribosomal_uL16_dom"/>
</dbReference>
<reference evidence="4" key="1">
    <citation type="submission" date="2018-05" db="EMBL/GenBank/DDBJ databases">
        <authorList>
            <person name="Lanie J.A."/>
            <person name="Ng W.-L."/>
            <person name="Kazmierczak K.M."/>
            <person name="Andrzejewski T.M."/>
            <person name="Davidsen T.M."/>
            <person name="Wayne K.J."/>
            <person name="Tettelin H."/>
            <person name="Glass J.I."/>
            <person name="Rusch D."/>
            <person name="Podicherti R."/>
            <person name="Tsui H.-C.T."/>
            <person name="Winkler M.E."/>
        </authorList>
    </citation>
    <scope>NUCLEOTIDE SEQUENCE</scope>
</reference>
<dbReference type="CDD" id="cd01433">
    <property type="entry name" value="Ribosomal_L16_L10e"/>
    <property type="match status" value="1"/>
</dbReference>
<dbReference type="InterPro" id="IPR047873">
    <property type="entry name" value="Ribosomal_uL16"/>
</dbReference>
<dbReference type="PROSITE" id="PS00586">
    <property type="entry name" value="RIBOSOMAL_L16_1"/>
    <property type="match status" value="1"/>
</dbReference>
<evidence type="ECO:0000256" key="3">
    <source>
        <dbReference type="ARBA" id="ARBA00023274"/>
    </source>
</evidence>
<proteinExistence type="inferred from homology"/>
<sequence>MLEPKKIKYRRHHRGNRRGMATRGTNVAFGTYGLKALEAGWITARQIEASRIVISRIVRKLGKMWIRIFPDKPVTAKPAETRMGKGKGALEYWVASVKPGRILFEIEGVDRAMAEEAFRNAGHKLPIKTKLVERRVI</sequence>
<dbReference type="PROSITE" id="PS00701">
    <property type="entry name" value="RIBOSOMAL_L16_2"/>
    <property type="match status" value="1"/>
</dbReference>
<dbReference type="InterPro" id="IPR000114">
    <property type="entry name" value="Ribosomal_uL16_bact-type"/>
</dbReference>
<dbReference type="PANTHER" id="PTHR12220">
    <property type="entry name" value="50S/60S RIBOSOMAL PROTEIN L16"/>
    <property type="match status" value="1"/>
</dbReference>
<protein>
    <submittedName>
        <fullName evidence="4">Uncharacterized protein</fullName>
    </submittedName>
</protein>
<dbReference type="InterPro" id="IPR036920">
    <property type="entry name" value="Ribosomal_uL16_sf"/>
</dbReference>
<dbReference type="HAMAP" id="MF_01342">
    <property type="entry name" value="Ribosomal_uL16"/>
    <property type="match status" value="1"/>
</dbReference>
<dbReference type="GO" id="GO:0019843">
    <property type="term" value="F:rRNA binding"/>
    <property type="evidence" value="ECO:0007669"/>
    <property type="project" value="InterPro"/>
</dbReference>
<comment type="similarity">
    <text evidence="1">Belongs to the universal ribosomal protein uL16 family.</text>
</comment>
<dbReference type="InterPro" id="IPR020798">
    <property type="entry name" value="Ribosomal_uL16_CS"/>
</dbReference>
<keyword evidence="2" id="KW-0689">Ribosomal protein</keyword>
<evidence type="ECO:0000256" key="2">
    <source>
        <dbReference type="ARBA" id="ARBA00022980"/>
    </source>
</evidence>
<name>A0A381QEH8_9ZZZZ</name>
<keyword evidence="3" id="KW-0687">Ribonucleoprotein</keyword>
<dbReference type="GO" id="GO:1990904">
    <property type="term" value="C:ribonucleoprotein complex"/>
    <property type="evidence" value="ECO:0007669"/>
    <property type="project" value="UniProtKB-KW"/>
</dbReference>
<accession>A0A381QEH8</accession>
<dbReference type="Gene3D" id="3.90.1170.10">
    <property type="entry name" value="Ribosomal protein L10e/L16"/>
    <property type="match status" value="1"/>
</dbReference>
<evidence type="ECO:0000256" key="1">
    <source>
        <dbReference type="ARBA" id="ARBA00008931"/>
    </source>
</evidence>
<dbReference type="SUPFAM" id="SSF54686">
    <property type="entry name" value="Ribosomal protein L16p/L10e"/>
    <property type="match status" value="1"/>
</dbReference>
<dbReference type="NCBIfam" id="TIGR01164">
    <property type="entry name" value="rplP_bact"/>
    <property type="match status" value="1"/>
</dbReference>
<dbReference type="EMBL" id="UINC01001326">
    <property type="protein sequence ID" value="SUZ77696.1"/>
    <property type="molecule type" value="Genomic_DNA"/>
</dbReference>
<gene>
    <name evidence="4" type="ORF">METZ01_LOCUS30550</name>
</gene>
<dbReference type="Pfam" id="PF00252">
    <property type="entry name" value="Ribosomal_L16"/>
    <property type="match status" value="1"/>
</dbReference>
<dbReference type="PRINTS" id="PR00060">
    <property type="entry name" value="RIBOSOMALL16"/>
</dbReference>
<evidence type="ECO:0000313" key="4">
    <source>
        <dbReference type="EMBL" id="SUZ77696.1"/>
    </source>
</evidence>
<dbReference type="FunFam" id="3.90.1170.10:FF:000001">
    <property type="entry name" value="50S ribosomal protein L16"/>
    <property type="match status" value="1"/>
</dbReference>
<dbReference type="AlphaFoldDB" id="A0A381QEH8"/>
<dbReference type="GO" id="GO:0003735">
    <property type="term" value="F:structural constituent of ribosome"/>
    <property type="evidence" value="ECO:0007669"/>
    <property type="project" value="InterPro"/>
</dbReference>
<organism evidence="4">
    <name type="scientific">marine metagenome</name>
    <dbReference type="NCBI Taxonomy" id="408172"/>
    <lineage>
        <taxon>unclassified sequences</taxon>
        <taxon>metagenomes</taxon>
        <taxon>ecological metagenomes</taxon>
    </lineage>
</organism>
<dbReference type="PANTHER" id="PTHR12220:SF13">
    <property type="entry name" value="LARGE RIBOSOMAL SUBUNIT PROTEIN UL16M"/>
    <property type="match status" value="1"/>
</dbReference>
<dbReference type="GO" id="GO:0006412">
    <property type="term" value="P:translation"/>
    <property type="evidence" value="ECO:0007669"/>
    <property type="project" value="InterPro"/>
</dbReference>